<evidence type="ECO:0000259" key="2">
    <source>
        <dbReference type="PROSITE" id="PS50053"/>
    </source>
</evidence>
<proteinExistence type="predicted"/>
<dbReference type="EMBL" id="JASPKY010000321">
    <property type="protein sequence ID" value="KAK9708790.1"/>
    <property type="molecule type" value="Genomic_DNA"/>
</dbReference>
<reference evidence="3 4" key="1">
    <citation type="journal article" date="2024" name="BMC Genomics">
        <title>De novo assembly and annotation of Popillia japonica's genome with initial clues to its potential as an invasive pest.</title>
        <authorList>
            <person name="Cucini C."/>
            <person name="Boschi S."/>
            <person name="Funari R."/>
            <person name="Cardaioli E."/>
            <person name="Iannotti N."/>
            <person name="Marturano G."/>
            <person name="Paoli F."/>
            <person name="Bruttini M."/>
            <person name="Carapelli A."/>
            <person name="Frati F."/>
            <person name="Nardi F."/>
        </authorList>
    </citation>
    <scope>NUCLEOTIDE SEQUENCE [LARGE SCALE GENOMIC DNA]</scope>
    <source>
        <strain evidence="3">DMR45628</strain>
    </source>
</reference>
<dbReference type="Pfam" id="PF00240">
    <property type="entry name" value="ubiquitin"/>
    <property type="match status" value="1"/>
</dbReference>
<name>A0AAW1JUY6_POPJA</name>
<dbReference type="InterPro" id="IPR019956">
    <property type="entry name" value="Ubiquitin_dom"/>
</dbReference>
<accession>A0AAW1JUY6</accession>
<dbReference type="Proteomes" id="UP001458880">
    <property type="component" value="Unassembled WGS sequence"/>
</dbReference>
<dbReference type="AlphaFoldDB" id="A0AAW1JUY6"/>
<dbReference type="PROSITE" id="PS50053">
    <property type="entry name" value="UBIQUITIN_2"/>
    <property type="match status" value="1"/>
</dbReference>
<feature type="domain" description="Ubiquitin-like" evidence="2">
    <location>
        <begin position="27"/>
        <end position="102"/>
    </location>
</feature>
<dbReference type="InterPro" id="IPR053061">
    <property type="entry name" value="AN1-type_zinc_finger"/>
</dbReference>
<evidence type="ECO:0000313" key="4">
    <source>
        <dbReference type="Proteomes" id="UP001458880"/>
    </source>
</evidence>
<dbReference type="PRINTS" id="PR00348">
    <property type="entry name" value="UBIQUITIN"/>
</dbReference>
<evidence type="ECO:0000313" key="3">
    <source>
        <dbReference type="EMBL" id="KAK9708790.1"/>
    </source>
</evidence>
<organism evidence="3 4">
    <name type="scientific">Popillia japonica</name>
    <name type="common">Japanese beetle</name>
    <dbReference type="NCBI Taxonomy" id="7064"/>
    <lineage>
        <taxon>Eukaryota</taxon>
        <taxon>Metazoa</taxon>
        <taxon>Ecdysozoa</taxon>
        <taxon>Arthropoda</taxon>
        <taxon>Hexapoda</taxon>
        <taxon>Insecta</taxon>
        <taxon>Pterygota</taxon>
        <taxon>Neoptera</taxon>
        <taxon>Endopterygota</taxon>
        <taxon>Coleoptera</taxon>
        <taxon>Polyphaga</taxon>
        <taxon>Scarabaeiformia</taxon>
        <taxon>Scarabaeidae</taxon>
        <taxon>Rutelinae</taxon>
        <taxon>Popillia</taxon>
    </lineage>
</organism>
<comment type="caution">
    <text evidence="3">The sequence shown here is derived from an EMBL/GenBank/DDBJ whole genome shotgun (WGS) entry which is preliminary data.</text>
</comment>
<dbReference type="SMART" id="SM00213">
    <property type="entry name" value="UBQ"/>
    <property type="match status" value="1"/>
</dbReference>
<protein>
    <submittedName>
        <fullName evidence="3">Ubiquitin family</fullName>
    </submittedName>
</protein>
<dbReference type="SUPFAM" id="SSF54236">
    <property type="entry name" value="Ubiquitin-like"/>
    <property type="match status" value="1"/>
</dbReference>
<evidence type="ECO:0000256" key="1">
    <source>
        <dbReference type="SAM" id="MobiDB-lite"/>
    </source>
</evidence>
<dbReference type="PANTHER" id="PTHR46728:SF1">
    <property type="entry name" value="AN1-TYPE ZINC FINGER PROTEIN 4"/>
    <property type="match status" value="1"/>
</dbReference>
<dbReference type="PANTHER" id="PTHR46728">
    <property type="entry name" value="AN1-TYPE ZINC FINGER PROTEIN 4"/>
    <property type="match status" value="1"/>
</dbReference>
<dbReference type="Gene3D" id="3.10.20.90">
    <property type="entry name" value="Phosphatidylinositol 3-kinase Catalytic Subunit, Chain A, domain 1"/>
    <property type="match status" value="1"/>
</dbReference>
<dbReference type="InterPro" id="IPR000626">
    <property type="entry name" value="Ubiquitin-like_dom"/>
</dbReference>
<sequence length="207" mass="23567">MHLLCCQRDPTCRFNQVNPDPYDEPIMEISIETLTGTSFDMRVYPTDTVLDIKNKIQRVEGIPAHHQNLLFQFKELQDFHRMCDIGIVNGSKLKLVLSMRGGPISTRRLSTCDHHIVWKDLKDLIEHTREEIGDKVGSKVSVLVFKEGEVINLIRVIENEDGSYSPYADKAISPPYRTAAEKEDNQSQIENAESQRQTAVAQRQTAA</sequence>
<keyword evidence="4" id="KW-1185">Reference proteome</keyword>
<feature type="compositionally biased region" description="Low complexity" evidence="1">
    <location>
        <begin position="195"/>
        <end position="207"/>
    </location>
</feature>
<dbReference type="InterPro" id="IPR029071">
    <property type="entry name" value="Ubiquitin-like_domsf"/>
</dbReference>
<feature type="region of interest" description="Disordered" evidence="1">
    <location>
        <begin position="166"/>
        <end position="207"/>
    </location>
</feature>
<gene>
    <name evidence="3" type="ORF">QE152_g27014</name>
</gene>